<dbReference type="RefSeq" id="WP_184858678.1">
    <property type="nucleotide sequence ID" value="NZ_BAAAWY010000002.1"/>
</dbReference>
<dbReference type="EMBL" id="JACHIR010000001">
    <property type="protein sequence ID" value="MBB5889679.1"/>
    <property type="molecule type" value="Genomic_DNA"/>
</dbReference>
<proteinExistence type="predicted"/>
<evidence type="ECO:0000313" key="2">
    <source>
        <dbReference type="Proteomes" id="UP000585638"/>
    </source>
</evidence>
<name>A0A7W9KBQ6_9PSEU</name>
<keyword evidence="2" id="KW-1185">Reference proteome</keyword>
<sequence length="515" mass="56287">MDSVSWTGETACALQAALQMSNDAFAAYLRIGVRTVAGWHEKPNTKPQSAMQQLLDTALENATSAVKSRFAQLTAGPSTPPSDAEQRLAADPNIVAGLDWLDHHAGWEPGTARGRVAARLGLVDVQALRDRGSRRARVDQRRIAEALADYYGARTAPYGTYSATYDGSAATTSILTQPDWLDLECPLIATADRLSVIRAAEDARMPLSEEATARAVQRLAETLATGTRIVDMPLYRLLGIDVHKGRIGGQAGVSRFVGYALTMDLLENELVDALAADSPILGSLPLRDQYLPDLAAVLNVSGRLCAGGTLALCAIARPASPFRGDADYVLLVQERSGYVLNAARRLAVIPKGFHQPLTDIRADAQIGATLRREMEEEFFGRDDIDNTVSDQRRADPMHPSRLSEPMRWLMERPGRLRMECSGFGLNLVSGNFEFPGLIVIEDEEFWTRYGGVIEANWESSNLRQYSSLDPLLLAELISDVAWSNEGLFALLQGLRRLAQIGGSRVDLPAIEWKVE</sequence>
<evidence type="ECO:0000313" key="1">
    <source>
        <dbReference type="EMBL" id="MBB5889679.1"/>
    </source>
</evidence>
<comment type="caution">
    <text evidence="1">The sequence shown here is derived from an EMBL/GenBank/DDBJ whole genome shotgun (WGS) entry which is preliminary data.</text>
</comment>
<reference evidence="1 2" key="1">
    <citation type="submission" date="2020-08" db="EMBL/GenBank/DDBJ databases">
        <title>Sequencing the genomes of 1000 actinobacteria strains.</title>
        <authorList>
            <person name="Klenk H.-P."/>
        </authorList>
    </citation>
    <scope>NUCLEOTIDE SEQUENCE [LARGE SCALE GENOMIC DNA]</scope>
    <source>
        <strain evidence="1 2">DSM 43851</strain>
    </source>
</reference>
<accession>A0A7W9KBQ6</accession>
<organism evidence="1 2">
    <name type="scientific">Kutzneria kofuensis</name>
    <dbReference type="NCBI Taxonomy" id="103725"/>
    <lineage>
        <taxon>Bacteria</taxon>
        <taxon>Bacillati</taxon>
        <taxon>Actinomycetota</taxon>
        <taxon>Actinomycetes</taxon>
        <taxon>Pseudonocardiales</taxon>
        <taxon>Pseudonocardiaceae</taxon>
        <taxon>Kutzneria</taxon>
    </lineage>
</organism>
<dbReference type="Proteomes" id="UP000585638">
    <property type="component" value="Unassembled WGS sequence"/>
</dbReference>
<gene>
    <name evidence="1" type="ORF">BJ998_000875</name>
</gene>
<protein>
    <submittedName>
        <fullName evidence="1">Uncharacterized protein</fullName>
    </submittedName>
</protein>
<dbReference type="AlphaFoldDB" id="A0A7W9KBQ6"/>